<dbReference type="FunFam" id="1.10.3810.10:FF:000001">
    <property type="entry name" value="Penicillin-binding protein 1A"/>
    <property type="match status" value="1"/>
</dbReference>
<evidence type="ECO:0000259" key="18">
    <source>
        <dbReference type="Pfam" id="PF00905"/>
    </source>
</evidence>
<comment type="subcellular location">
    <subcellularLocation>
        <location evidence="1">Cell membrane</location>
    </subcellularLocation>
</comment>
<dbReference type="InterPro" id="IPR001264">
    <property type="entry name" value="Glyco_trans_51"/>
</dbReference>
<keyword evidence="13" id="KW-0511">Multifunctional enzyme</keyword>
<keyword evidence="17" id="KW-1133">Transmembrane helix</keyword>
<evidence type="ECO:0000313" key="20">
    <source>
        <dbReference type="EMBL" id="KKR11846.1"/>
    </source>
</evidence>
<evidence type="ECO:0000256" key="16">
    <source>
        <dbReference type="ARBA" id="ARBA00049902"/>
    </source>
</evidence>
<keyword evidence="11" id="KW-0573">Peptidoglycan synthesis</keyword>
<keyword evidence="5" id="KW-0121">Carboxypeptidase</keyword>
<evidence type="ECO:0000313" key="21">
    <source>
        <dbReference type="Proteomes" id="UP000034246"/>
    </source>
</evidence>
<evidence type="ECO:0000256" key="13">
    <source>
        <dbReference type="ARBA" id="ARBA00023268"/>
    </source>
</evidence>
<proteinExistence type="inferred from homology"/>
<comment type="similarity">
    <text evidence="3">In the N-terminal section; belongs to the glycosyltransferase 51 family.</text>
</comment>
<keyword evidence="4" id="KW-1003">Cell membrane</keyword>
<evidence type="ECO:0000256" key="10">
    <source>
        <dbReference type="ARBA" id="ARBA00022960"/>
    </source>
</evidence>
<feature type="transmembrane region" description="Helical" evidence="17">
    <location>
        <begin position="99"/>
        <end position="118"/>
    </location>
</feature>
<evidence type="ECO:0000256" key="14">
    <source>
        <dbReference type="ARBA" id="ARBA00023316"/>
    </source>
</evidence>
<dbReference type="GO" id="GO:0008658">
    <property type="term" value="F:penicillin binding"/>
    <property type="evidence" value="ECO:0007669"/>
    <property type="project" value="InterPro"/>
</dbReference>
<dbReference type="Proteomes" id="UP000034246">
    <property type="component" value="Unassembled WGS sequence"/>
</dbReference>
<dbReference type="GO" id="GO:0071555">
    <property type="term" value="P:cell wall organization"/>
    <property type="evidence" value="ECO:0007669"/>
    <property type="project" value="UniProtKB-KW"/>
</dbReference>
<gene>
    <name evidence="20" type="ORF">UT39_C0002G0027</name>
</gene>
<comment type="catalytic activity">
    <reaction evidence="15">
        <text>Preferential cleavage: (Ac)2-L-Lys-D-Ala-|-D-Ala. Also transpeptidation of peptidyl-alanyl moieties that are N-acyl substituents of D-alanine.</text>
        <dbReference type="EC" id="3.4.16.4"/>
    </reaction>
</comment>
<dbReference type="GO" id="GO:0009252">
    <property type="term" value="P:peptidoglycan biosynthetic process"/>
    <property type="evidence" value="ECO:0007669"/>
    <property type="project" value="UniProtKB-KW"/>
</dbReference>
<dbReference type="Pfam" id="PF00905">
    <property type="entry name" value="Transpeptidase"/>
    <property type="match status" value="1"/>
</dbReference>
<dbReference type="PATRIC" id="fig|1618550.3.peg.125"/>
<evidence type="ECO:0000256" key="7">
    <source>
        <dbReference type="ARBA" id="ARBA00022676"/>
    </source>
</evidence>
<evidence type="ECO:0000256" key="15">
    <source>
        <dbReference type="ARBA" id="ARBA00034000"/>
    </source>
</evidence>
<comment type="catalytic activity">
    <reaction evidence="16">
        <text>[GlcNAc-(1-&gt;4)-Mur2Ac(oyl-L-Ala-gamma-D-Glu-L-Lys-D-Ala-D-Ala)](n)-di-trans,octa-cis-undecaprenyl diphosphate + beta-D-GlcNAc-(1-&gt;4)-Mur2Ac(oyl-L-Ala-gamma-D-Glu-L-Lys-D-Ala-D-Ala)-di-trans,octa-cis-undecaprenyl diphosphate = [GlcNAc-(1-&gt;4)-Mur2Ac(oyl-L-Ala-gamma-D-Glu-L-Lys-D-Ala-D-Ala)](n+1)-di-trans,octa-cis-undecaprenyl diphosphate + di-trans,octa-cis-undecaprenyl diphosphate + H(+)</text>
        <dbReference type="Rhea" id="RHEA:23708"/>
        <dbReference type="Rhea" id="RHEA-COMP:9602"/>
        <dbReference type="Rhea" id="RHEA-COMP:9603"/>
        <dbReference type="ChEBI" id="CHEBI:15378"/>
        <dbReference type="ChEBI" id="CHEBI:58405"/>
        <dbReference type="ChEBI" id="CHEBI:60033"/>
        <dbReference type="ChEBI" id="CHEBI:78435"/>
        <dbReference type="EC" id="2.4.99.28"/>
    </reaction>
</comment>
<keyword evidence="8" id="KW-0808">Transferase</keyword>
<dbReference type="STRING" id="1618550.UT39_C0002G0027"/>
<organism evidence="20 21">
    <name type="scientific">Candidatus Woesebacteria bacterium GW2011_GWA1_39_21</name>
    <dbReference type="NCBI Taxonomy" id="1618550"/>
    <lineage>
        <taxon>Bacteria</taxon>
        <taxon>Candidatus Woeseibacteriota</taxon>
    </lineage>
</organism>
<evidence type="ECO:0000256" key="4">
    <source>
        <dbReference type="ARBA" id="ARBA00022475"/>
    </source>
</evidence>
<evidence type="ECO:0000256" key="11">
    <source>
        <dbReference type="ARBA" id="ARBA00022984"/>
    </source>
</evidence>
<accession>A0A0G0NGA2</accession>
<dbReference type="InterPro" id="IPR023346">
    <property type="entry name" value="Lysozyme-like_dom_sf"/>
</dbReference>
<evidence type="ECO:0000256" key="8">
    <source>
        <dbReference type="ARBA" id="ARBA00022679"/>
    </source>
</evidence>
<name>A0A0G0NGA2_9BACT</name>
<dbReference type="InterPro" id="IPR012338">
    <property type="entry name" value="Beta-lactam/transpept-like"/>
</dbReference>
<dbReference type="GO" id="GO:0008955">
    <property type="term" value="F:peptidoglycan glycosyltransferase activity"/>
    <property type="evidence" value="ECO:0007669"/>
    <property type="project" value="UniProtKB-EC"/>
</dbReference>
<protein>
    <submittedName>
        <fullName evidence="20">Penicillin-binding protein, 1A family</fullName>
    </submittedName>
</protein>
<dbReference type="SUPFAM" id="SSF53955">
    <property type="entry name" value="Lysozyme-like"/>
    <property type="match status" value="1"/>
</dbReference>
<dbReference type="GO" id="GO:0005886">
    <property type="term" value="C:plasma membrane"/>
    <property type="evidence" value="ECO:0007669"/>
    <property type="project" value="UniProtKB-SubCell"/>
</dbReference>
<keyword evidence="14" id="KW-0961">Cell wall biogenesis/degradation</keyword>
<evidence type="ECO:0000259" key="19">
    <source>
        <dbReference type="Pfam" id="PF00912"/>
    </source>
</evidence>
<dbReference type="EMBL" id="LBWP01000002">
    <property type="protein sequence ID" value="KKR11846.1"/>
    <property type="molecule type" value="Genomic_DNA"/>
</dbReference>
<feature type="domain" description="Glycosyl transferase family 51" evidence="19">
    <location>
        <begin position="142"/>
        <end position="317"/>
    </location>
</feature>
<evidence type="ECO:0000256" key="1">
    <source>
        <dbReference type="ARBA" id="ARBA00004236"/>
    </source>
</evidence>
<dbReference type="GO" id="GO:0008360">
    <property type="term" value="P:regulation of cell shape"/>
    <property type="evidence" value="ECO:0007669"/>
    <property type="project" value="UniProtKB-KW"/>
</dbReference>
<dbReference type="InterPro" id="IPR050396">
    <property type="entry name" value="Glycosyltr_51/Transpeptidase"/>
</dbReference>
<dbReference type="Gene3D" id="3.40.710.10">
    <property type="entry name" value="DD-peptidase/beta-lactamase superfamily"/>
    <property type="match status" value="1"/>
</dbReference>
<sequence length="821" mass="90887">MSIKMKNKKVLKKRKALVEHTKIVDENLTKTKTSTLKKLSSFFWTVFQKVGKYLFLSIYHLLKYIYQLPLKIFYKRKGPNPRKDQKAGKSPLANNRLRFTLFFLVLAAAVVFFTWLFWGLPLPTKLLQTQVPVSTKIYDRTGKPIYEIYTDKRSTPVDVDSLPSYVVDATISIEDKDFYKHHGISLTGIARAAYNTVFKQKLQGGSTLTQQLVKNALLTPDRTIKRKLREIVITVFVEAMYSKKQILSMYFNQIPYGSTAYGIGAASELYFNKEAKDLTLSEAALLAGITAAPTKYSPFGAHPEIAKTRQELVLRRMVEDGLISSGQADEANSEKLNYAEPEKFKAPHFSLWVKELLADKYGDAVVEQGGLRVITTLDLDLQEYAEATVSAELAKLKKQNVRNGAVLVTRPKSGEILAMVGSKDYFAKDEDGKFNVILANRQPGSSIKPLNYALALRDKKITLSTPLADVPTCFNVFGQKEYCPVNYDGTFHGAVQPRFSLGNSYNVPAVRVLALNGLENFIYFATNMGITTLTDPKNYGLSLTLGGGEVKPYDMAVSFGVFANAGVKVPLNPILKVTDWKGKIYEDNNPNDVDGQRILDPDATFLISHVLYDNNARVAAFGPSSYLVVNGHPEVSVKTGTTNDRRDNWTIGYTPQVVVVVWVGNNDNSAMSGAVSGVSGASPIWNKIIKYTLDKAEKGFYNQDDGHAWPGQPDNVVGRNVCATTGNLPADESNPGCPTRFEYFLKDNIGANVESGQRDLQIDKTTGMLAFPDTPPENIETQNHPFLLDPLGTLVCLDCPIASESAKINYPLVNTTSTSVP</sequence>
<dbReference type="GO" id="GO:0009002">
    <property type="term" value="F:serine-type D-Ala-D-Ala carboxypeptidase activity"/>
    <property type="evidence" value="ECO:0007669"/>
    <property type="project" value="UniProtKB-EC"/>
</dbReference>
<evidence type="ECO:0000256" key="6">
    <source>
        <dbReference type="ARBA" id="ARBA00022670"/>
    </source>
</evidence>
<evidence type="ECO:0000256" key="12">
    <source>
        <dbReference type="ARBA" id="ARBA00023136"/>
    </source>
</evidence>
<dbReference type="Gene3D" id="1.10.3810.10">
    <property type="entry name" value="Biosynthetic peptidoglycan transglycosylase-like"/>
    <property type="match status" value="1"/>
</dbReference>
<evidence type="ECO:0000256" key="5">
    <source>
        <dbReference type="ARBA" id="ARBA00022645"/>
    </source>
</evidence>
<keyword evidence="10" id="KW-0133">Cell shape</keyword>
<evidence type="ECO:0000256" key="17">
    <source>
        <dbReference type="SAM" id="Phobius"/>
    </source>
</evidence>
<dbReference type="PANTHER" id="PTHR32282:SF11">
    <property type="entry name" value="PENICILLIN-BINDING PROTEIN 1B"/>
    <property type="match status" value="1"/>
</dbReference>
<dbReference type="InterPro" id="IPR036950">
    <property type="entry name" value="PBP_transglycosylase"/>
</dbReference>
<dbReference type="GO" id="GO:0030288">
    <property type="term" value="C:outer membrane-bounded periplasmic space"/>
    <property type="evidence" value="ECO:0007669"/>
    <property type="project" value="TreeGrafter"/>
</dbReference>
<evidence type="ECO:0000256" key="9">
    <source>
        <dbReference type="ARBA" id="ARBA00022801"/>
    </source>
</evidence>
<keyword evidence="12 17" id="KW-0472">Membrane</keyword>
<comment type="similarity">
    <text evidence="2">In the C-terminal section; belongs to the transpeptidase family.</text>
</comment>
<keyword evidence="7" id="KW-0328">Glycosyltransferase</keyword>
<dbReference type="InterPro" id="IPR001460">
    <property type="entry name" value="PCN-bd_Tpept"/>
</dbReference>
<dbReference type="PANTHER" id="PTHR32282">
    <property type="entry name" value="BINDING PROTEIN TRANSPEPTIDASE, PUTATIVE-RELATED"/>
    <property type="match status" value="1"/>
</dbReference>
<dbReference type="GO" id="GO:0006508">
    <property type="term" value="P:proteolysis"/>
    <property type="evidence" value="ECO:0007669"/>
    <property type="project" value="UniProtKB-KW"/>
</dbReference>
<comment type="caution">
    <text evidence="20">The sequence shown here is derived from an EMBL/GenBank/DDBJ whole genome shotgun (WGS) entry which is preliminary data.</text>
</comment>
<keyword evidence="9" id="KW-0378">Hydrolase</keyword>
<dbReference type="AlphaFoldDB" id="A0A0G0NGA2"/>
<evidence type="ECO:0000256" key="2">
    <source>
        <dbReference type="ARBA" id="ARBA00007090"/>
    </source>
</evidence>
<reference evidence="20 21" key="1">
    <citation type="journal article" date="2015" name="Nature">
        <title>rRNA introns, odd ribosomes, and small enigmatic genomes across a large radiation of phyla.</title>
        <authorList>
            <person name="Brown C.T."/>
            <person name="Hug L.A."/>
            <person name="Thomas B.C."/>
            <person name="Sharon I."/>
            <person name="Castelle C.J."/>
            <person name="Singh A."/>
            <person name="Wilkins M.J."/>
            <person name="Williams K.H."/>
            <person name="Banfield J.F."/>
        </authorList>
    </citation>
    <scope>NUCLEOTIDE SEQUENCE [LARGE SCALE GENOMIC DNA]</scope>
</reference>
<dbReference type="Pfam" id="PF00912">
    <property type="entry name" value="Transgly"/>
    <property type="match status" value="1"/>
</dbReference>
<feature type="domain" description="Penicillin-binding protein transpeptidase" evidence="18">
    <location>
        <begin position="404"/>
        <end position="676"/>
    </location>
</feature>
<keyword evidence="6" id="KW-0645">Protease</keyword>
<evidence type="ECO:0000256" key="3">
    <source>
        <dbReference type="ARBA" id="ARBA00007739"/>
    </source>
</evidence>
<dbReference type="SUPFAM" id="SSF56601">
    <property type="entry name" value="beta-lactamase/transpeptidase-like"/>
    <property type="match status" value="1"/>
</dbReference>
<keyword evidence="17" id="KW-0812">Transmembrane</keyword>